<gene>
    <name evidence="6" type="ORF">ASZ90_013171</name>
</gene>
<dbReference type="InterPro" id="IPR011010">
    <property type="entry name" value="DNA_brk_join_enz"/>
</dbReference>
<accession>A0A0W8F8D8</accession>
<dbReference type="PROSITE" id="PS51900">
    <property type="entry name" value="CB"/>
    <property type="match status" value="1"/>
</dbReference>
<dbReference type="SUPFAM" id="SSF56349">
    <property type="entry name" value="DNA breaking-rejoining enzymes"/>
    <property type="match status" value="1"/>
</dbReference>
<dbReference type="Pfam" id="PF00589">
    <property type="entry name" value="Phage_integrase"/>
    <property type="match status" value="1"/>
</dbReference>
<feature type="domain" description="Core-binding (CB)" evidence="5">
    <location>
        <begin position="1"/>
        <end position="80"/>
    </location>
</feature>
<dbReference type="InterPro" id="IPR044068">
    <property type="entry name" value="CB"/>
</dbReference>
<feature type="domain" description="Tyr recombinase" evidence="4">
    <location>
        <begin position="101"/>
        <end position="293"/>
    </location>
</feature>
<keyword evidence="2" id="KW-0238">DNA-binding</keyword>
<dbReference type="GO" id="GO:0006310">
    <property type="term" value="P:DNA recombination"/>
    <property type="evidence" value="ECO:0007669"/>
    <property type="project" value="UniProtKB-KW"/>
</dbReference>
<proteinExistence type="predicted"/>
<dbReference type="InterPro" id="IPR004107">
    <property type="entry name" value="Integrase_SAM-like_N"/>
</dbReference>
<protein>
    <submittedName>
        <fullName evidence="6">Site-specific recombinase</fullName>
    </submittedName>
</protein>
<sequence>MTLLEAWATDAKIRGMSPRTIRNYRYRIANFMRFLDDKDIFAVNKIDIRDFIEEARKKGHYTGSIAFSLASISNFYDWAIFEELTDKNPVKEVRSRYLHSYKKDNEKRDRQLISIKQAANMIDYMVDIRDKAMMTVLFKTGVRRNELLSMEVDDINWNDWSITLKPTAKRSNRVVFFDQEAATILSRWLAVREERNRDGIKALWISTIGRPATEKTVIYMISKAGIALGIHNPKSPKLEEHFSAHCCRHWFTTHLRRSGMPREFIQELRGDVRKEAIDIYDHIDREELRRSYLSHIPKLGIGAHEFTLNC</sequence>
<dbReference type="InterPro" id="IPR010998">
    <property type="entry name" value="Integrase_recombinase_N"/>
</dbReference>
<dbReference type="PANTHER" id="PTHR30349:SF92">
    <property type="entry name" value="SITE-SPECIFIC RECOMBINASE"/>
    <property type="match status" value="1"/>
</dbReference>
<comment type="caution">
    <text evidence="6">The sequence shown here is derived from an EMBL/GenBank/DDBJ whole genome shotgun (WGS) entry which is preliminary data.</text>
</comment>
<dbReference type="InterPro" id="IPR050090">
    <property type="entry name" value="Tyrosine_recombinase_XerCD"/>
</dbReference>
<dbReference type="PANTHER" id="PTHR30349">
    <property type="entry name" value="PHAGE INTEGRASE-RELATED"/>
    <property type="match status" value="1"/>
</dbReference>
<dbReference type="GO" id="GO:0015074">
    <property type="term" value="P:DNA integration"/>
    <property type="evidence" value="ECO:0007669"/>
    <property type="project" value="UniProtKB-KW"/>
</dbReference>
<dbReference type="PROSITE" id="PS51898">
    <property type="entry name" value="TYR_RECOMBINASE"/>
    <property type="match status" value="1"/>
</dbReference>
<dbReference type="Pfam" id="PF02899">
    <property type="entry name" value="Phage_int_SAM_1"/>
    <property type="match status" value="1"/>
</dbReference>
<keyword evidence="1" id="KW-0229">DNA integration</keyword>
<dbReference type="CDD" id="cd00397">
    <property type="entry name" value="DNA_BRE_C"/>
    <property type="match status" value="1"/>
</dbReference>
<evidence type="ECO:0000313" key="6">
    <source>
        <dbReference type="EMBL" id="KUG17168.1"/>
    </source>
</evidence>
<evidence type="ECO:0000256" key="2">
    <source>
        <dbReference type="ARBA" id="ARBA00023125"/>
    </source>
</evidence>
<dbReference type="Gene3D" id="1.10.443.10">
    <property type="entry name" value="Intergrase catalytic core"/>
    <property type="match status" value="1"/>
</dbReference>
<name>A0A0W8F8D8_9ZZZZ</name>
<dbReference type="InterPro" id="IPR013762">
    <property type="entry name" value="Integrase-like_cat_sf"/>
</dbReference>
<dbReference type="GO" id="GO:0003677">
    <property type="term" value="F:DNA binding"/>
    <property type="evidence" value="ECO:0007669"/>
    <property type="project" value="UniProtKB-KW"/>
</dbReference>
<dbReference type="EMBL" id="LNQE01001460">
    <property type="protein sequence ID" value="KUG17168.1"/>
    <property type="molecule type" value="Genomic_DNA"/>
</dbReference>
<evidence type="ECO:0000259" key="5">
    <source>
        <dbReference type="PROSITE" id="PS51900"/>
    </source>
</evidence>
<evidence type="ECO:0000259" key="4">
    <source>
        <dbReference type="PROSITE" id="PS51898"/>
    </source>
</evidence>
<reference evidence="6" key="1">
    <citation type="journal article" date="2015" name="Proc. Natl. Acad. Sci. U.S.A.">
        <title>Networks of energetic and metabolic interactions define dynamics in microbial communities.</title>
        <authorList>
            <person name="Embree M."/>
            <person name="Liu J.K."/>
            <person name="Al-Bassam M.M."/>
            <person name="Zengler K."/>
        </authorList>
    </citation>
    <scope>NUCLEOTIDE SEQUENCE</scope>
</reference>
<keyword evidence="3" id="KW-0233">DNA recombination</keyword>
<organism evidence="6">
    <name type="scientific">hydrocarbon metagenome</name>
    <dbReference type="NCBI Taxonomy" id="938273"/>
    <lineage>
        <taxon>unclassified sequences</taxon>
        <taxon>metagenomes</taxon>
        <taxon>ecological metagenomes</taxon>
    </lineage>
</organism>
<evidence type="ECO:0000256" key="3">
    <source>
        <dbReference type="ARBA" id="ARBA00023172"/>
    </source>
</evidence>
<dbReference type="InterPro" id="IPR002104">
    <property type="entry name" value="Integrase_catalytic"/>
</dbReference>
<dbReference type="AlphaFoldDB" id="A0A0W8F8D8"/>
<evidence type="ECO:0000256" key="1">
    <source>
        <dbReference type="ARBA" id="ARBA00022908"/>
    </source>
</evidence>
<dbReference type="Gene3D" id="1.10.150.130">
    <property type="match status" value="1"/>
</dbReference>